<evidence type="ECO:0000313" key="2">
    <source>
        <dbReference type="Proteomes" id="UP000241048"/>
    </source>
</evidence>
<gene>
    <name evidence="1" type="ORF">C7U56_12280</name>
</gene>
<proteinExistence type="predicted"/>
<sequence>MSHWEKNENIPFIIIRFNREHYNWFLEKNLKISKKIFKTIKKDIFQKKYRGVTKVSCGI</sequence>
<organism evidence="1 2">
    <name type="scientific">Clostridium fessum</name>
    <dbReference type="NCBI Taxonomy" id="2126740"/>
    <lineage>
        <taxon>Bacteria</taxon>
        <taxon>Bacillati</taxon>
        <taxon>Bacillota</taxon>
        <taxon>Clostridia</taxon>
        <taxon>Eubacteriales</taxon>
        <taxon>Clostridiaceae</taxon>
        <taxon>Clostridium</taxon>
    </lineage>
</organism>
<reference evidence="1 2" key="1">
    <citation type="submission" date="2018-03" db="EMBL/GenBank/DDBJ databases">
        <title>Lachnoclostridium SNUG30386 gen.nov., sp.nov., isolated from human faeces.</title>
        <authorList>
            <person name="Seo B."/>
            <person name="Jeon K."/>
            <person name="Ko G."/>
        </authorList>
    </citation>
    <scope>NUCLEOTIDE SEQUENCE [LARGE SCALE GENOMIC DNA]</scope>
    <source>
        <strain evidence="1 2">SNUG30386</strain>
    </source>
</reference>
<dbReference type="Proteomes" id="UP000241048">
    <property type="component" value="Unassembled WGS sequence"/>
</dbReference>
<name>A0A2T3FMQ7_9CLOT</name>
<dbReference type="AlphaFoldDB" id="A0A2T3FMQ7"/>
<dbReference type="EMBL" id="PYLO01000004">
    <property type="protein sequence ID" value="PST36550.1"/>
    <property type="molecule type" value="Genomic_DNA"/>
</dbReference>
<comment type="caution">
    <text evidence="1">The sequence shown here is derived from an EMBL/GenBank/DDBJ whole genome shotgun (WGS) entry which is preliminary data.</text>
</comment>
<accession>A0A2T3FMQ7</accession>
<protein>
    <submittedName>
        <fullName evidence="1">Uncharacterized protein</fullName>
    </submittedName>
</protein>
<evidence type="ECO:0000313" key="1">
    <source>
        <dbReference type="EMBL" id="PST36550.1"/>
    </source>
</evidence>
<keyword evidence="2" id="KW-1185">Reference proteome</keyword>